<dbReference type="Gene3D" id="1.10.357.140">
    <property type="entry name" value="UbiA prenyltransferase"/>
    <property type="match status" value="1"/>
</dbReference>
<dbReference type="NCBIfam" id="NF003349">
    <property type="entry name" value="PRK04375.1-2"/>
    <property type="match status" value="1"/>
</dbReference>
<keyword evidence="7 14" id="KW-1133">Transmembrane helix</keyword>
<evidence type="ECO:0000256" key="9">
    <source>
        <dbReference type="ARBA" id="ARBA00023136"/>
    </source>
</evidence>
<accession>A0A549TBV7</accession>
<feature type="transmembrane region" description="Helical" evidence="14">
    <location>
        <begin position="59"/>
        <end position="79"/>
    </location>
</feature>
<keyword evidence="16" id="KW-1185">Reference proteome</keyword>
<dbReference type="RefSeq" id="WP_143124955.1">
    <property type="nucleotide sequence ID" value="NZ_VJMG01000021.1"/>
</dbReference>
<proteinExistence type="inferred from homology"/>
<dbReference type="InterPro" id="IPR000537">
    <property type="entry name" value="UbiA_prenyltransferase"/>
</dbReference>
<evidence type="ECO:0000256" key="12">
    <source>
        <dbReference type="ARBA" id="ARBA00042475"/>
    </source>
</evidence>
<evidence type="ECO:0000256" key="6">
    <source>
        <dbReference type="ARBA" id="ARBA00022692"/>
    </source>
</evidence>
<dbReference type="UniPathway" id="UPA00834">
    <property type="reaction ID" value="UER00712"/>
</dbReference>
<comment type="similarity">
    <text evidence="14">Belongs to the UbiA prenyltransferase family. Protoheme IX farnesyltransferase subfamily.</text>
</comment>
<evidence type="ECO:0000313" key="16">
    <source>
        <dbReference type="Proteomes" id="UP000316801"/>
    </source>
</evidence>
<dbReference type="CDD" id="cd13957">
    <property type="entry name" value="PT_UbiA_Cox10"/>
    <property type="match status" value="1"/>
</dbReference>
<feature type="transmembrane region" description="Helical" evidence="14">
    <location>
        <begin position="34"/>
        <end position="53"/>
    </location>
</feature>
<gene>
    <name evidence="14" type="primary">ctaB</name>
    <name evidence="15" type="ORF">FNA46_09540</name>
</gene>
<keyword evidence="6 14" id="KW-0812">Transmembrane</keyword>
<comment type="caution">
    <text evidence="15">The sequence shown here is derived from an EMBL/GenBank/DDBJ whole genome shotgun (WGS) entry which is preliminary data.</text>
</comment>
<dbReference type="GO" id="GO:0008495">
    <property type="term" value="F:protoheme IX farnesyltransferase activity"/>
    <property type="evidence" value="ECO:0007669"/>
    <property type="project" value="UniProtKB-UniRule"/>
</dbReference>
<dbReference type="InterPro" id="IPR030470">
    <property type="entry name" value="UbiA_prenylTrfase_CS"/>
</dbReference>
<dbReference type="GO" id="GO:0005886">
    <property type="term" value="C:plasma membrane"/>
    <property type="evidence" value="ECO:0007669"/>
    <property type="project" value="UniProtKB-SubCell"/>
</dbReference>
<keyword evidence="8 14" id="KW-0350">Heme biosynthesis</keyword>
<feature type="transmembrane region" description="Helical" evidence="14">
    <location>
        <begin position="154"/>
        <end position="176"/>
    </location>
</feature>
<reference evidence="15 16" key="1">
    <citation type="submission" date="2019-07" db="EMBL/GenBank/DDBJ databases">
        <title>Ln-dependent methylotrophs.</title>
        <authorList>
            <person name="Tani A."/>
        </authorList>
    </citation>
    <scope>NUCLEOTIDE SEQUENCE [LARGE SCALE GENOMIC DNA]</scope>
    <source>
        <strain evidence="15 16">SM12</strain>
    </source>
</reference>
<organism evidence="15 16">
    <name type="scientific">Rhizobium straminoryzae</name>
    <dbReference type="NCBI Taxonomy" id="1387186"/>
    <lineage>
        <taxon>Bacteria</taxon>
        <taxon>Pseudomonadati</taxon>
        <taxon>Pseudomonadota</taxon>
        <taxon>Alphaproteobacteria</taxon>
        <taxon>Hyphomicrobiales</taxon>
        <taxon>Rhizobiaceae</taxon>
        <taxon>Rhizobium/Agrobacterium group</taxon>
        <taxon>Rhizobium</taxon>
    </lineage>
</organism>
<evidence type="ECO:0000256" key="2">
    <source>
        <dbReference type="ARBA" id="ARBA00004919"/>
    </source>
</evidence>
<feature type="transmembrane region" description="Helical" evidence="14">
    <location>
        <begin position="182"/>
        <end position="202"/>
    </location>
</feature>
<evidence type="ECO:0000256" key="8">
    <source>
        <dbReference type="ARBA" id="ARBA00023133"/>
    </source>
</evidence>
<dbReference type="Pfam" id="PF01040">
    <property type="entry name" value="UbiA"/>
    <property type="match status" value="1"/>
</dbReference>
<dbReference type="PANTHER" id="PTHR43448">
    <property type="entry name" value="PROTOHEME IX FARNESYLTRANSFERASE, MITOCHONDRIAL"/>
    <property type="match status" value="1"/>
</dbReference>
<dbReference type="GO" id="GO:0048034">
    <property type="term" value="P:heme O biosynthetic process"/>
    <property type="evidence" value="ECO:0007669"/>
    <property type="project" value="UniProtKB-UniRule"/>
</dbReference>
<comment type="function">
    <text evidence="14">Converts heme B (protoheme IX) to heme O by substitution of the vinyl group on carbon 2 of heme B porphyrin ring with a hydroxyethyl farnesyl side group.</text>
</comment>
<feature type="transmembrane region" description="Helical" evidence="14">
    <location>
        <begin position="126"/>
        <end position="147"/>
    </location>
</feature>
<comment type="miscellaneous">
    <text evidence="14">Carbon 2 of the heme B porphyrin ring is defined according to the Fischer nomenclature.</text>
</comment>
<evidence type="ECO:0000256" key="10">
    <source>
        <dbReference type="ARBA" id="ARBA00030253"/>
    </source>
</evidence>
<dbReference type="EMBL" id="VJMG01000021">
    <property type="protein sequence ID" value="TRL39376.1"/>
    <property type="molecule type" value="Genomic_DNA"/>
</dbReference>
<dbReference type="InterPro" id="IPR006369">
    <property type="entry name" value="Protohaem_IX_farnesylTrfase"/>
</dbReference>
<dbReference type="PROSITE" id="PS00943">
    <property type="entry name" value="UBIA"/>
    <property type="match status" value="1"/>
</dbReference>
<evidence type="ECO:0000256" key="7">
    <source>
        <dbReference type="ARBA" id="ARBA00022989"/>
    </source>
</evidence>
<comment type="catalytic activity">
    <reaction evidence="13 14">
        <text>heme b + (2E,6E)-farnesyl diphosphate + H2O = Fe(II)-heme o + diphosphate</text>
        <dbReference type="Rhea" id="RHEA:28070"/>
        <dbReference type="ChEBI" id="CHEBI:15377"/>
        <dbReference type="ChEBI" id="CHEBI:33019"/>
        <dbReference type="ChEBI" id="CHEBI:60344"/>
        <dbReference type="ChEBI" id="CHEBI:60530"/>
        <dbReference type="ChEBI" id="CHEBI:175763"/>
        <dbReference type="EC" id="2.5.1.141"/>
    </reaction>
</comment>
<protein>
    <recommendedName>
        <fullName evidence="11 14">Protoheme IX farnesyltransferase</fullName>
        <ecNumber evidence="3 14">2.5.1.141</ecNumber>
    </recommendedName>
    <alternativeName>
        <fullName evidence="12 14">Heme B farnesyltransferase</fullName>
    </alternativeName>
    <alternativeName>
        <fullName evidence="10 14">Heme O synthase</fullName>
    </alternativeName>
</protein>
<evidence type="ECO:0000256" key="14">
    <source>
        <dbReference type="HAMAP-Rule" id="MF_00154"/>
    </source>
</evidence>
<evidence type="ECO:0000313" key="15">
    <source>
        <dbReference type="EMBL" id="TRL39376.1"/>
    </source>
</evidence>
<evidence type="ECO:0000256" key="4">
    <source>
        <dbReference type="ARBA" id="ARBA00022475"/>
    </source>
</evidence>
<comment type="pathway">
    <text evidence="2 14">Porphyrin-containing compound metabolism; heme O biosynthesis; heme O from protoheme: step 1/1.</text>
</comment>
<evidence type="ECO:0000256" key="1">
    <source>
        <dbReference type="ARBA" id="ARBA00004651"/>
    </source>
</evidence>
<dbReference type="HAMAP" id="MF_00154">
    <property type="entry name" value="CyoE_CtaB"/>
    <property type="match status" value="1"/>
</dbReference>
<dbReference type="AlphaFoldDB" id="A0A549TBV7"/>
<evidence type="ECO:0000256" key="11">
    <source>
        <dbReference type="ARBA" id="ARBA00040810"/>
    </source>
</evidence>
<dbReference type="InterPro" id="IPR044878">
    <property type="entry name" value="UbiA_sf"/>
</dbReference>
<keyword evidence="5 14" id="KW-0808">Transferase</keyword>
<feature type="transmembrane region" description="Helical" evidence="14">
    <location>
        <begin position="100"/>
        <end position="120"/>
    </location>
</feature>
<name>A0A549TBV7_9HYPH</name>
<feature type="transmembrane region" description="Helical" evidence="14">
    <location>
        <begin position="254"/>
        <end position="274"/>
    </location>
</feature>
<keyword evidence="4 14" id="KW-1003">Cell membrane</keyword>
<dbReference type="NCBIfam" id="TIGR01473">
    <property type="entry name" value="cyoE_ctaB"/>
    <property type="match status" value="1"/>
</dbReference>
<comment type="subcellular location">
    <subcellularLocation>
        <location evidence="1 14">Cell membrane</location>
        <topology evidence="1 14">Multi-pass membrane protein</topology>
    </subcellularLocation>
</comment>
<dbReference type="Proteomes" id="UP000316801">
    <property type="component" value="Unassembled WGS sequence"/>
</dbReference>
<evidence type="ECO:0000256" key="5">
    <source>
        <dbReference type="ARBA" id="ARBA00022679"/>
    </source>
</evidence>
<evidence type="ECO:0000256" key="3">
    <source>
        <dbReference type="ARBA" id="ARBA00012292"/>
    </source>
</evidence>
<feature type="transmembrane region" description="Helical" evidence="14">
    <location>
        <begin position="286"/>
        <end position="307"/>
    </location>
</feature>
<dbReference type="EC" id="2.5.1.141" evidence="3 14"/>
<dbReference type="PANTHER" id="PTHR43448:SF7">
    <property type="entry name" value="4-HYDROXYBENZOATE SOLANESYLTRANSFERASE"/>
    <property type="match status" value="1"/>
</dbReference>
<feature type="transmembrane region" description="Helical" evidence="14">
    <location>
        <begin position="228"/>
        <end position="248"/>
    </location>
</feature>
<sequence length="318" mass="34067">MVTIDNHADLRAEEQVRLSEAGARDFFELLKPRVMSLVVFTAFAGLLLAPGSINPVIGAIAILCIAVGAGASGALNMWYDADIDAVMTRTARRPIPAGRIRPEEALAFGLTLSTFSVAILGLVVNWFAAGLLAFTIFFYAVVYTMWLKRSTPQNIVIGGASGAFPPMIGWACVTGGVSLDSVVLFLIIFLWTPAHFWALALFKMRDYGSVGIPMMPNVAGERATKHQIVAYAVLTAAVAVVPAMTGLVGWGYGLFAAALGAVFIVCSIAVWRMPDGDQKMIAAKRMFAYSVLYLFAIFSALIASHYAELLVGRFGGML</sequence>
<evidence type="ECO:0000256" key="13">
    <source>
        <dbReference type="ARBA" id="ARBA00047690"/>
    </source>
</evidence>
<keyword evidence="9 14" id="KW-0472">Membrane</keyword>